<proteinExistence type="predicted"/>
<evidence type="ECO:0000313" key="2">
    <source>
        <dbReference type="EMBL" id="MFA1558164.1"/>
    </source>
</evidence>
<organism evidence="2 3">
    <name type="scientific">Actinomadura chokoriensis</name>
    <dbReference type="NCBI Taxonomy" id="454156"/>
    <lineage>
        <taxon>Bacteria</taxon>
        <taxon>Bacillati</taxon>
        <taxon>Actinomycetota</taxon>
        <taxon>Actinomycetes</taxon>
        <taxon>Streptosporangiales</taxon>
        <taxon>Thermomonosporaceae</taxon>
        <taxon>Actinomadura</taxon>
    </lineage>
</organism>
<evidence type="ECO:0000313" key="3">
    <source>
        <dbReference type="Proteomes" id="UP001569904"/>
    </source>
</evidence>
<reference evidence="2 3" key="1">
    <citation type="submission" date="2023-11" db="EMBL/GenBank/DDBJ databases">
        <title>Actinomadura monticuli sp. nov., isolated from volcanic ash.</title>
        <authorList>
            <person name="Lee S.D."/>
            <person name="Yang H."/>
            <person name="Kim I.S."/>
        </authorList>
    </citation>
    <scope>NUCLEOTIDE SEQUENCE [LARGE SCALE GENOMIC DNA]</scope>
    <source>
        <strain evidence="2 3">DSM 45346</strain>
    </source>
</reference>
<feature type="domain" description="DUF397" evidence="1">
    <location>
        <begin position="8"/>
        <end position="56"/>
    </location>
</feature>
<sequence length="61" mass="6728">MDLSDVLWRKSSRSHDDGDACVEVASIAEVVAVRDSKDPHGPELAISRSDFRNFASLLKNL</sequence>
<accession>A0ABV4R5H2</accession>
<protein>
    <submittedName>
        <fullName evidence="2">DUF397 domain-containing protein</fullName>
    </submittedName>
</protein>
<name>A0ABV4R5H2_9ACTN</name>
<gene>
    <name evidence="2" type="ORF">SM436_31140</name>
</gene>
<dbReference type="EMBL" id="JAXCEH010000027">
    <property type="protein sequence ID" value="MFA1558164.1"/>
    <property type="molecule type" value="Genomic_DNA"/>
</dbReference>
<dbReference type="Pfam" id="PF04149">
    <property type="entry name" value="DUF397"/>
    <property type="match status" value="1"/>
</dbReference>
<comment type="caution">
    <text evidence="2">The sequence shown here is derived from an EMBL/GenBank/DDBJ whole genome shotgun (WGS) entry which is preliminary data.</text>
</comment>
<dbReference type="RefSeq" id="WP_371945077.1">
    <property type="nucleotide sequence ID" value="NZ_JAXCEH010000027.1"/>
</dbReference>
<dbReference type="InterPro" id="IPR007278">
    <property type="entry name" value="DUF397"/>
</dbReference>
<keyword evidence="3" id="KW-1185">Reference proteome</keyword>
<dbReference type="Proteomes" id="UP001569904">
    <property type="component" value="Unassembled WGS sequence"/>
</dbReference>
<evidence type="ECO:0000259" key="1">
    <source>
        <dbReference type="Pfam" id="PF04149"/>
    </source>
</evidence>